<organism evidence="3 4">
    <name type="scientific">Pseudodonghicola xiamenensis</name>
    <dbReference type="NCBI Taxonomy" id="337702"/>
    <lineage>
        <taxon>Bacteria</taxon>
        <taxon>Pseudomonadati</taxon>
        <taxon>Pseudomonadota</taxon>
        <taxon>Alphaproteobacteria</taxon>
        <taxon>Rhodobacterales</taxon>
        <taxon>Paracoccaceae</taxon>
        <taxon>Pseudodonghicola</taxon>
    </lineage>
</organism>
<dbReference type="EMBL" id="BNAP01000002">
    <property type="protein sequence ID" value="GHG83742.1"/>
    <property type="molecule type" value="Genomic_DNA"/>
</dbReference>
<protein>
    <recommendedName>
        <fullName evidence="2">KilA-N DNA-binding domain-containing protein</fullName>
    </recommendedName>
</protein>
<dbReference type="Proteomes" id="UP000611500">
    <property type="component" value="Unassembled WGS sequence"/>
</dbReference>
<feature type="coiled-coil region" evidence="1">
    <location>
        <begin position="193"/>
        <end position="220"/>
    </location>
</feature>
<evidence type="ECO:0000256" key="1">
    <source>
        <dbReference type="SAM" id="Coils"/>
    </source>
</evidence>
<proteinExistence type="predicted"/>
<evidence type="ECO:0000259" key="2">
    <source>
        <dbReference type="Pfam" id="PF10543"/>
    </source>
</evidence>
<reference evidence="3" key="1">
    <citation type="journal article" date="2014" name="Int. J. Syst. Evol. Microbiol.">
        <title>Complete genome sequence of Corynebacterium casei LMG S-19264T (=DSM 44701T), isolated from a smear-ripened cheese.</title>
        <authorList>
            <consortium name="US DOE Joint Genome Institute (JGI-PGF)"/>
            <person name="Walter F."/>
            <person name="Albersmeier A."/>
            <person name="Kalinowski J."/>
            <person name="Ruckert C."/>
        </authorList>
    </citation>
    <scope>NUCLEOTIDE SEQUENCE</scope>
    <source>
        <strain evidence="3">CGMCC 1.7081</strain>
    </source>
</reference>
<dbReference type="InterPro" id="IPR018873">
    <property type="entry name" value="KilA-N_DNA-bd_domain"/>
</dbReference>
<evidence type="ECO:0000313" key="4">
    <source>
        <dbReference type="Proteomes" id="UP000611500"/>
    </source>
</evidence>
<comment type="caution">
    <text evidence="3">The sequence shown here is derived from an EMBL/GenBank/DDBJ whole genome shotgun (WGS) entry which is preliminary data.</text>
</comment>
<reference evidence="3" key="2">
    <citation type="submission" date="2020-09" db="EMBL/GenBank/DDBJ databases">
        <authorList>
            <person name="Sun Q."/>
            <person name="Zhou Y."/>
        </authorList>
    </citation>
    <scope>NUCLEOTIDE SEQUENCE</scope>
    <source>
        <strain evidence="3">CGMCC 1.7081</strain>
    </source>
</reference>
<evidence type="ECO:0000313" key="3">
    <source>
        <dbReference type="EMBL" id="GHG83742.1"/>
    </source>
</evidence>
<dbReference type="Pfam" id="PF10543">
    <property type="entry name" value="ORF6N"/>
    <property type="match status" value="1"/>
</dbReference>
<dbReference type="RefSeq" id="WP_051312228.1">
    <property type="nucleotide sequence ID" value="NZ_BNAP01000002.1"/>
</dbReference>
<sequence length="256" mass="29094">MTHPTPAIIDLFDVPLLLDREAARLFGVETRVVNQQVSRHKARFTDEFVLKLTPEQTRQVRSHFVTSRPDMTERLRTPNAFTEEGVILLATVLNSDNAIRATKAVIRTFIEVQRLSRDGQNRTPVPVATEDSLPAQPEFRRKVDTIVRQLANVTLSAEEQNAVMVEATQFKQESLNALHAWLQSKSLGNAERVARIQRDLAEAERARAEAAKTIVETREKERLALIRELLLTMDLERAQEQGDYSEFSQTLKGLLK</sequence>
<feature type="domain" description="KilA-N DNA-binding" evidence="2">
    <location>
        <begin position="13"/>
        <end position="92"/>
    </location>
</feature>
<accession>A0A8J3MC43</accession>
<keyword evidence="1" id="KW-0175">Coiled coil</keyword>
<keyword evidence="4" id="KW-1185">Reference proteome</keyword>
<dbReference type="AlphaFoldDB" id="A0A8J3MC43"/>
<name>A0A8J3MC43_9RHOB</name>
<gene>
    <name evidence="3" type="ORF">GCM10010961_09370</name>
</gene>